<comment type="caution">
    <text evidence="8">The sequence shown here is derived from an EMBL/GenBank/DDBJ whole genome shotgun (WGS) entry which is preliminary data.</text>
</comment>
<dbReference type="Gene3D" id="3.40.50.200">
    <property type="entry name" value="Peptidase S8/S53 domain"/>
    <property type="match status" value="1"/>
</dbReference>
<dbReference type="Pfam" id="PF00082">
    <property type="entry name" value="Peptidase_S8"/>
    <property type="match status" value="1"/>
</dbReference>
<dbReference type="PANTHER" id="PTHR43806:SF11">
    <property type="entry name" value="CEREVISIN-RELATED"/>
    <property type="match status" value="1"/>
</dbReference>
<evidence type="ECO:0000256" key="6">
    <source>
        <dbReference type="SAM" id="SignalP"/>
    </source>
</evidence>
<dbReference type="Proteomes" id="UP001176468">
    <property type="component" value="Unassembled WGS sequence"/>
</dbReference>
<keyword evidence="2 5" id="KW-0645">Protease</keyword>
<dbReference type="EMBL" id="JAUQSZ010000013">
    <property type="protein sequence ID" value="MDO7844038.1"/>
    <property type="molecule type" value="Genomic_DNA"/>
</dbReference>
<dbReference type="PRINTS" id="PR00723">
    <property type="entry name" value="SUBTILISIN"/>
</dbReference>
<evidence type="ECO:0000256" key="5">
    <source>
        <dbReference type="PROSITE-ProRule" id="PRU01240"/>
    </source>
</evidence>
<keyword evidence="4 5" id="KW-0720">Serine protease</keyword>
<sequence length="619" mass="65778">MIRRAFTAAIVCGLLASTPLSAQTAPPARIVVKTRDDLPRYSYRLPGTAVAMLNADDATFAAFAKPIAADIDKTLSGYSIADHAAQRGLLNDRLAYEVITHQDRAGLATIAQVRALQDKPDAKLTSGLRTEAILKARIATGASSGPAYEKAYADTYTAALTALPWAVVANTIKETKSNTQVLSASLAEGVVKSDIEPAVAKEGAISDRLVGGLLWARMARTVEIPLKDISTKALTSYVAANNVAKPDIWGARDVELTAADKLTPVVVGVWDSGVDLALFPQQTYTDPKPAPGLPYNAHGLAFDVDIRPSTGPLYPLTPEQAQKYPTTLADFQGMADLQQSIDSPAADAFKTKMSGLPSDQVPAFFESLNFYGNYLHGTHVAGIIARGNPAVRLAAARLTYDHRNVPSPPNEDLSKRGAAAYGTYVEWFKTHGVRVVNMSWGGAPSNFEHDLEVNGIGKDPAERKAMARKFFEIERNGLYAAIKGAPDILFVAAAGNSNSDNGFDESIPSSFVLPNLLTVSAVDRAGDEASFTSYGKNVVVNANGYQVDSTVPGGARLKESGTSMASPNVVNLAAKLIALDPTLTPEKTIALIRDTATPSADGRRHNIDPKAAVALLHKK</sequence>
<reference evidence="8" key="1">
    <citation type="submission" date="2023-07" db="EMBL/GenBank/DDBJ databases">
        <authorList>
            <person name="Kim M.K."/>
        </authorList>
    </citation>
    <scope>NUCLEOTIDE SEQUENCE</scope>
    <source>
        <strain evidence="8">CA1-15</strain>
    </source>
</reference>
<dbReference type="PROSITE" id="PS51892">
    <property type="entry name" value="SUBTILASE"/>
    <property type="match status" value="1"/>
</dbReference>
<name>A0ABT9A3C4_9SPHN</name>
<evidence type="ECO:0000256" key="1">
    <source>
        <dbReference type="ARBA" id="ARBA00011073"/>
    </source>
</evidence>
<dbReference type="RefSeq" id="WP_304562499.1">
    <property type="nucleotide sequence ID" value="NZ_JAUQSZ010000013.1"/>
</dbReference>
<feature type="signal peptide" evidence="6">
    <location>
        <begin position="1"/>
        <end position="22"/>
    </location>
</feature>
<dbReference type="InterPro" id="IPR015500">
    <property type="entry name" value="Peptidase_S8_subtilisin-rel"/>
</dbReference>
<feature type="domain" description="Peptidase S8/S53" evidence="7">
    <location>
        <begin position="265"/>
        <end position="603"/>
    </location>
</feature>
<dbReference type="SUPFAM" id="SSF52743">
    <property type="entry name" value="Subtilisin-like"/>
    <property type="match status" value="1"/>
</dbReference>
<keyword evidence="6" id="KW-0732">Signal</keyword>
<evidence type="ECO:0000259" key="7">
    <source>
        <dbReference type="Pfam" id="PF00082"/>
    </source>
</evidence>
<organism evidence="8 9">
    <name type="scientific">Sphingomonas immobilis</name>
    <dbReference type="NCBI Taxonomy" id="3063997"/>
    <lineage>
        <taxon>Bacteria</taxon>
        <taxon>Pseudomonadati</taxon>
        <taxon>Pseudomonadota</taxon>
        <taxon>Alphaproteobacteria</taxon>
        <taxon>Sphingomonadales</taxon>
        <taxon>Sphingomonadaceae</taxon>
        <taxon>Sphingomonas</taxon>
    </lineage>
</organism>
<feature type="active site" description="Charge relay system" evidence="5">
    <location>
        <position position="376"/>
    </location>
</feature>
<gene>
    <name evidence="8" type="ORF">Q5H94_17050</name>
</gene>
<evidence type="ECO:0000313" key="9">
    <source>
        <dbReference type="Proteomes" id="UP001176468"/>
    </source>
</evidence>
<evidence type="ECO:0000256" key="2">
    <source>
        <dbReference type="ARBA" id="ARBA00022670"/>
    </source>
</evidence>
<evidence type="ECO:0000256" key="4">
    <source>
        <dbReference type="ARBA" id="ARBA00022825"/>
    </source>
</evidence>
<accession>A0ABT9A3C4</accession>
<protein>
    <submittedName>
        <fullName evidence="8">S8 family serine peptidase</fullName>
    </submittedName>
</protein>
<dbReference type="InterPro" id="IPR036852">
    <property type="entry name" value="Peptidase_S8/S53_dom_sf"/>
</dbReference>
<evidence type="ECO:0000256" key="3">
    <source>
        <dbReference type="ARBA" id="ARBA00022801"/>
    </source>
</evidence>
<feature type="active site" description="Charge relay system" evidence="5">
    <location>
        <position position="563"/>
    </location>
</feature>
<keyword evidence="3 5" id="KW-0378">Hydrolase</keyword>
<feature type="chain" id="PRO_5046784233" evidence="6">
    <location>
        <begin position="23"/>
        <end position="619"/>
    </location>
</feature>
<feature type="active site" description="Charge relay system" evidence="5">
    <location>
        <position position="271"/>
    </location>
</feature>
<comment type="similarity">
    <text evidence="1 5">Belongs to the peptidase S8 family.</text>
</comment>
<dbReference type="PANTHER" id="PTHR43806">
    <property type="entry name" value="PEPTIDASE S8"/>
    <property type="match status" value="1"/>
</dbReference>
<evidence type="ECO:0000313" key="8">
    <source>
        <dbReference type="EMBL" id="MDO7844038.1"/>
    </source>
</evidence>
<proteinExistence type="inferred from homology"/>
<dbReference type="InterPro" id="IPR000209">
    <property type="entry name" value="Peptidase_S8/S53_dom"/>
</dbReference>
<dbReference type="InterPro" id="IPR050131">
    <property type="entry name" value="Peptidase_S8_subtilisin-like"/>
</dbReference>
<keyword evidence="9" id="KW-1185">Reference proteome</keyword>